<evidence type="ECO:0000313" key="2">
    <source>
        <dbReference type="Proteomes" id="UP000314294"/>
    </source>
</evidence>
<proteinExistence type="predicted"/>
<accession>A0A4Z2F5T2</accession>
<gene>
    <name evidence="1" type="ORF">EYF80_053651</name>
</gene>
<protein>
    <submittedName>
        <fullName evidence="1">Uncharacterized protein</fullName>
    </submittedName>
</protein>
<reference evidence="1 2" key="1">
    <citation type="submission" date="2019-03" db="EMBL/GenBank/DDBJ databases">
        <title>First draft genome of Liparis tanakae, snailfish: a comprehensive survey of snailfish specific genes.</title>
        <authorList>
            <person name="Kim W."/>
            <person name="Song I."/>
            <person name="Jeong J.-H."/>
            <person name="Kim D."/>
            <person name="Kim S."/>
            <person name="Ryu S."/>
            <person name="Song J.Y."/>
            <person name="Lee S.K."/>
        </authorList>
    </citation>
    <scope>NUCLEOTIDE SEQUENCE [LARGE SCALE GENOMIC DNA]</scope>
    <source>
        <tissue evidence="1">Muscle</tissue>
    </source>
</reference>
<sequence length="62" mass="7006">MMRMPPSLKWDHVKKELEGFAAMARPLLKRLFLGPLTPTRFSDPVLRPGPHVTPFFSPSFAG</sequence>
<comment type="caution">
    <text evidence="1">The sequence shown here is derived from an EMBL/GenBank/DDBJ whole genome shotgun (WGS) entry which is preliminary data.</text>
</comment>
<dbReference type="Proteomes" id="UP000314294">
    <property type="component" value="Unassembled WGS sequence"/>
</dbReference>
<name>A0A4Z2F5T2_9TELE</name>
<evidence type="ECO:0000313" key="1">
    <source>
        <dbReference type="EMBL" id="TNN36190.1"/>
    </source>
</evidence>
<dbReference type="EMBL" id="SRLO01001649">
    <property type="protein sequence ID" value="TNN36190.1"/>
    <property type="molecule type" value="Genomic_DNA"/>
</dbReference>
<keyword evidence="2" id="KW-1185">Reference proteome</keyword>
<organism evidence="1 2">
    <name type="scientific">Liparis tanakae</name>
    <name type="common">Tanaka's snailfish</name>
    <dbReference type="NCBI Taxonomy" id="230148"/>
    <lineage>
        <taxon>Eukaryota</taxon>
        <taxon>Metazoa</taxon>
        <taxon>Chordata</taxon>
        <taxon>Craniata</taxon>
        <taxon>Vertebrata</taxon>
        <taxon>Euteleostomi</taxon>
        <taxon>Actinopterygii</taxon>
        <taxon>Neopterygii</taxon>
        <taxon>Teleostei</taxon>
        <taxon>Neoteleostei</taxon>
        <taxon>Acanthomorphata</taxon>
        <taxon>Eupercaria</taxon>
        <taxon>Perciformes</taxon>
        <taxon>Cottioidei</taxon>
        <taxon>Cottales</taxon>
        <taxon>Liparidae</taxon>
        <taxon>Liparis</taxon>
    </lineage>
</organism>
<dbReference type="AlphaFoldDB" id="A0A4Z2F5T2"/>